<keyword evidence="11" id="KW-1185">Reference proteome</keyword>
<dbReference type="Gene3D" id="3.40.850.10">
    <property type="entry name" value="Kinesin motor domain"/>
    <property type="match status" value="1"/>
</dbReference>
<dbReference type="GO" id="GO:0003777">
    <property type="term" value="F:microtubule motor activity"/>
    <property type="evidence" value="ECO:0007669"/>
    <property type="project" value="InterPro"/>
</dbReference>
<dbReference type="InterPro" id="IPR036961">
    <property type="entry name" value="Kinesin_motor_dom_sf"/>
</dbReference>
<evidence type="ECO:0000256" key="6">
    <source>
        <dbReference type="ARBA" id="ARBA00023212"/>
    </source>
</evidence>
<dbReference type="InterPro" id="IPR027640">
    <property type="entry name" value="Kinesin-like_fam"/>
</dbReference>
<feature type="domain" description="Kinesin motor" evidence="9">
    <location>
        <begin position="1"/>
        <end position="275"/>
    </location>
</feature>
<dbReference type="GO" id="GO:0007018">
    <property type="term" value="P:microtubule-based movement"/>
    <property type="evidence" value="ECO:0007669"/>
    <property type="project" value="InterPro"/>
</dbReference>
<protein>
    <submittedName>
        <fullName evidence="10">Kinesin domain containing protein</fullName>
    </submittedName>
</protein>
<comment type="caution">
    <text evidence="10">The sequence shown here is derived from an EMBL/GenBank/DDBJ whole genome shotgun (WGS) entry which is preliminary data.</text>
</comment>
<evidence type="ECO:0000256" key="1">
    <source>
        <dbReference type="ARBA" id="ARBA00004245"/>
    </source>
</evidence>
<keyword evidence="6" id="KW-0206">Cytoskeleton</keyword>
<evidence type="ECO:0000256" key="3">
    <source>
        <dbReference type="ARBA" id="ARBA00022741"/>
    </source>
</evidence>
<name>A0A482V9Z6_ASBVE</name>
<accession>A0A482V9Z6</accession>
<evidence type="ECO:0000259" key="9">
    <source>
        <dbReference type="PROSITE" id="PS50067"/>
    </source>
</evidence>
<dbReference type="GO" id="GO:0005524">
    <property type="term" value="F:ATP binding"/>
    <property type="evidence" value="ECO:0007669"/>
    <property type="project" value="UniProtKB-KW"/>
</dbReference>
<dbReference type="GO" id="GO:0005875">
    <property type="term" value="C:microtubule associated complex"/>
    <property type="evidence" value="ECO:0007669"/>
    <property type="project" value="TreeGrafter"/>
</dbReference>
<proteinExistence type="inferred from homology"/>
<dbReference type="SMART" id="SM00129">
    <property type="entry name" value="KISc"/>
    <property type="match status" value="1"/>
</dbReference>
<comment type="caution">
    <text evidence="7">Lacks conserved residue(s) required for the propagation of feature annotation.</text>
</comment>
<keyword evidence="4" id="KW-0067">ATP-binding</keyword>
<evidence type="ECO:0000256" key="5">
    <source>
        <dbReference type="ARBA" id="ARBA00023054"/>
    </source>
</evidence>
<dbReference type="OrthoDB" id="123929at2759"/>
<feature type="non-terminal residue" evidence="10">
    <location>
        <position position="492"/>
    </location>
</feature>
<dbReference type="SUPFAM" id="SSF52540">
    <property type="entry name" value="P-loop containing nucleoside triphosphate hydrolases"/>
    <property type="match status" value="1"/>
</dbReference>
<dbReference type="GO" id="GO:0007052">
    <property type="term" value="P:mitotic spindle organization"/>
    <property type="evidence" value="ECO:0007669"/>
    <property type="project" value="TreeGrafter"/>
</dbReference>
<dbReference type="InterPro" id="IPR001752">
    <property type="entry name" value="Kinesin_motor_dom"/>
</dbReference>
<dbReference type="STRING" id="1661398.A0A482V9Z6"/>
<gene>
    <name evidence="10" type="ORF">BDFB_002737</name>
</gene>
<dbReference type="InterPro" id="IPR027417">
    <property type="entry name" value="P-loop_NTPase"/>
</dbReference>
<evidence type="ECO:0000256" key="2">
    <source>
        <dbReference type="ARBA" id="ARBA00022490"/>
    </source>
</evidence>
<evidence type="ECO:0000256" key="4">
    <source>
        <dbReference type="ARBA" id="ARBA00022840"/>
    </source>
</evidence>
<dbReference type="Proteomes" id="UP000292052">
    <property type="component" value="Unassembled WGS sequence"/>
</dbReference>
<dbReference type="PRINTS" id="PR00380">
    <property type="entry name" value="KINESINHEAVY"/>
</dbReference>
<evidence type="ECO:0000313" key="10">
    <source>
        <dbReference type="EMBL" id="RZB40067.1"/>
    </source>
</evidence>
<comment type="similarity">
    <text evidence="7">Belongs to the TRAFAC class myosin-kinesin ATPase superfamily. Kinesin family.</text>
</comment>
<reference evidence="10 11" key="1">
    <citation type="submission" date="2017-03" db="EMBL/GenBank/DDBJ databases">
        <title>Genome of the blue death feigning beetle - Asbolus verrucosus.</title>
        <authorList>
            <person name="Rider S.D."/>
        </authorList>
    </citation>
    <scope>NUCLEOTIDE SEQUENCE [LARGE SCALE GENOMIC DNA]</scope>
    <source>
        <strain evidence="10">Butters</strain>
        <tissue evidence="10">Head and leg muscle</tissue>
    </source>
</reference>
<sequence>MTDRIQVYLRLKKGPNFGDLYTVSGDTLICSVPQSSHRIHNLKNGDSVKQMAMQQRLSSESTDFLDKPPGVSISIWISFAEIYNEQIYDLLLPDPPRGQQRSKLQLGCSNGNTYIKNLTTINVSSELEAYQILQYGIHNLNSTKLNSGSSRSHAIFTIKLVQVSGTDVHTSSLNFCDLSGSERTKMTKNVGDKFKESNSINNSLLVLGRCISAMRKAQKQNKKLVPLRESKLTQLFQNALTGHENIAMMVTINPKCDMFDETQHVLNFSAVAQDIAIERRPGETFLVKRRRSRFTDFAQNRSRMEGNQPEGEVEELRNAVLFLQNQLELQHNEFEFNLKLSHDFIAEGYEKLVKEVKDNVERRVKDAERYIMLKYEMKLMSLNLKYKEILMNQQSESSSVVHSKEDTEELKEKIKELKKRVAELEKAVALLKLEVKIREQQIRQLQKKEQQLRNEWLQMENILNEAVKDFIELQQTIDKEEKVTLELEKTFL</sequence>
<dbReference type="PROSITE" id="PS50067">
    <property type="entry name" value="KINESIN_MOTOR_2"/>
    <property type="match status" value="1"/>
</dbReference>
<dbReference type="AlphaFoldDB" id="A0A482V9Z6"/>
<comment type="subcellular location">
    <subcellularLocation>
        <location evidence="1">Cytoplasm</location>
        <location evidence="1">Cytoskeleton</location>
    </subcellularLocation>
</comment>
<feature type="coiled-coil region" evidence="8">
    <location>
        <begin position="400"/>
        <end position="483"/>
    </location>
</feature>
<dbReference type="GO" id="GO:0051231">
    <property type="term" value="P:spindle elongation"/>
    <property type="evidence" value="ECO:0007669"/>
    <property type="project" value="TreeGrafter"/>
</dbReference>
<keyword evidence="3" id="KW-0547">Nucleotide-binding</keyword>
<evidence type="ECO:0000313" key="11">
    <source>
        <dbReference type="Proteomes" id="UP000292052"/>
    </source>
</evidence>
<organism evidence="10 11">
    <name type="scientific">Asbolus verrucosus</name>
    <name type="common">Desert ironclad beetle</name>
    <dbReference type="NCBI Taxonomy" id="1661398"/>
    <lineage>
        <taxon>Eukaryota</taxon>
        <taxon>Metazoa</taxon>
        <taxon>Ecdysozoa</taxon>
        <taxon>Arthropoda</taxon>
        <taxon>Hexapoda</taxon>
        <taxon>Insecta</taxon>
        <taxon>Pterygota</taxon>
        <taxon>Neoptera</taxon>
        <taxon>Endopterygota</taxon>
        <taxon>Coleoptera</taxon>
        <taxon>Polyphaga</taxon>
        <taxon>Cucujiformia</taxon>
        <taxon>Tenebrionidae</taxon>
        <taxon>Pimeliinae</taxon>
        <taxon>Asbolus</taxon>
    </lineage>
</organism>
<dbReference type="PANTHER" id="PTHR47969">
    <property type="entry name" value="CHROMOSOME-ASSOCIATED KINESIN KIF4A-RELATED"/>
    <property type="match status" value="1"/>
</dbReference>
<dbReference type="EMBL" id="QDEB01122747">
    <property type="protein sequence ID" value="RZB40067.1"/>
    <property type="molecule type" value="Genomic_DNA"/>
</dbReference>
<dbReference type="Pfam" id="PF00225">
    <property type="entry name" value="Kinesin"/>
    <property type="match status" value="1"/>
</dbReference>
<evidence type="ECO:0000256" key="7">
    <source>
        <dbReference type="PROSITE-ProRule" id="PRU00283"/>
    </source>
</evidence>
<keyword evidence="5 8" id="KW-0175">Coiled coil</keyword>
<evidence type="ECO:0000256" key="8">
    <source>
        <dbReference type="SAM" id="Coils"/>
    </source>
</evidence>
<dbReference type="PANTHER" id="PTHR47969:SF15">
    <property type="entry name" value="CHROMOSOME-ASSOCIATED KINESIN KIF4A-RELATED"/>
    <property type="match status" value="1"/>
</dbReference>
<dbReference type="GO" id="GO:0008017">
    <property type="term" value="F:microtubule binding"/>
    <property type="evidence" value="ECO:0007669"/>
    <property type="project" value="InterPro"/>
</dbReference>
<keyword evidence="2" id="KW-0963">Cytoplasm</keyword>